<reference evidence="9 10" key="2">
    <citation type="submission" date="2018-11" db="EMBL/GenBank/DDBJ databases">
        <authorList>
            <consortium name="Pathogen Informatics"/>
        </authorList>
    </citation>
    <scope>NUCLEOTIDE SEQUENCE [LARGE SCALE GENOMIC DNA]</scope>
</reference>
<dbReference type="Gene3D" id="3.40.50.1000">
    <property type="entry name" value="HAD superfamily/HAD-like"/>
    <property type="match status" value="1"/>
</dbReference>
<proteinExistence type="inferred from homology"/>
<comment type="catalytic activity">
    <reaction evidence="1">
        <text>a ribonucleoside 5'-phosphate + H2O = a ribonucleoside + phosphate</text>
        <dbReference type="Rhea" id="RHEA:12484"/>
        <dbReference type="ChEBI" id="CHEBI:15377"/>
        <dbReference type="ChEBI" id="CHEBI:18254"/>
        <dbReference type="ChEBI" id="CHEBI:43474"/>
        <dbReference type="ChEBI" id="CHEBI:58043"/>
        <dbReference type="EC" id="3.1.3.5"/>
    </reaction>
</comment>
<keyword evidence="7" id="KW-0460">Magnesium</keyword>
<evidence type="ECO:0000256" key="3">
    <source>
        <dbReference type="ARBA" id="ARBA00012643"/>
    </source>
</evidence>
<evidence type="ECO:0000313" key="9">
    <source>
        <dbReference type="EMBL" id="VDK56815.1"/>
    </source>
</evidence>
<dbReference type="WBParaSite" id="ASIM_0001667601-mRNA-1">
    <property type="protein sequence ID" value="ASIM_0001667601-mRNA-1"/>
    <property type="gene ID" value="ASIM_0001667601"/>
</dbReference>
<evidence type="ECO:0000313" key="11">
    <source>
        <dbReference type="WBParaSite" id="ASIM_0001667601-mRNA-1"/>
    </source>
</evidence>
<keyword evidence="4" id="KW-0479">Metal-binding</keyword>
<dbReference type="InterPro" id="IPR006434">
    <property type="entry name" value="Pyrimidine_nucleotidase_eu"/>
</dbReference>
<evidence type="ECO:0000256" key="8">
    <source>
        <dbReference type="ARBA" id="ARBA00023080"/>
    </source>
</evidence>
<dbReference type="Proteomes" id="UP000267096">
    <property type="component" value="Unassembled WGS sequence"/>
</dbReference>
<evidence type="ECO:0000256" key="7">
    <source>
        <dbReference type="ARBA" id="ARBA00022842"/>
    </source>
</evidence>
<organism evidence="11">
    <name type="scientific">Anisakis simplex</name>
    <name type="common">Herring worm</name>
    <dbReference type="NCBI Taxonomy" id="6269"/>
    <lineage>
        <taxon>Eukaryota</taxon>
        <taxon>Metazoa</taxon>
        <taxon>Ecdysozoa</taxon>
        <taxon>Nematoda</taxon>
        <taxon>Chromadorea</taxon>
        <taxon>Rhabditida</taxon>
        <taxon>Spirurina</taxon>
        <taxon>Ascaridomorpha</taxon>
        <taxon>Ascaridoidea</taxon>
        <taxon>Anisakidae</taxon>
        <taxon>Anisakis</taxon>
        <taxon>Anisakis simplex complex</taxon>
    </lineage>
</organism>
<dbReference type="InterPro" id="IPR036412">
    <property type="entry name" value="HAD-like_sf"/>
</dbReference>
<evidence type="ECO:0000256" key="5">
    <source>
        <dbReference type="ARBA" id="ARBA00022741"/>
    </source>
</evidence>
<evidence type="ECO:0000256" key="2">
    <source>
        <dbReference type="ARBA" id="ARBA00008389"/>
    </source>
</evidence>
<dbReference type="PANTHER" id="PTHR13045">
    <property type="entry name" value="5'-NUCLEOTIDASE"/>
    <property type="match status" value="1"/>
</dbReference>
<reference evidence="11" key="1">
    <citation type="submission" date="2017-02" db="UniProtKB">
        <authorList>
            <consortium name="WormBaseParasite"/>
        </authorList>
    </citation>
    <scope>IDENTIFICATION</scope>
</reference>
<evidence type="ECO:0000256" key="1">
    <source>
        <dbReference type="ARBA" id="ARBA00000815"/>
    </source>
</evidence>
<accession>A0A0M3K6T5</accession>
<keyword evidence="6" id="KW-0378">Hydrolase</keyword>
<dbReference type="SUPFAM" id="SSF56784">
    <property type="entry name" value="HAD-like"/>
    <property type="match status" value="1"/>
</dbReference>
<comment type="similarity">
    <text evidence="2">Belongs to the pyrimidine 5'-nucleotidase family.</text>
</comment>
<keyword evidence="8" id="KW-0546">Nucleotide metabolism</keyword>
<keyword evidence="5" id="KW-0547">Nucleotide-binding</keyword>
<name>A0A0M3K6T5_ANISI</name>
<dbReference type="EC" id="3.1.3.5" evidence="3"/>
<sequence length="296" mass="33753">MSSQFIWTGFQVAALKISRRERIMDALRSNPKVRMRDPAVVEQKLKLLVEGGLDKLMVSIWWRSAHQHIVNAKFTYQAIERFVEASKIELRDEADEMILDLSENDVPLIIFSAGIGNVIDIYLKKRLGKKPRNVHLISNMMDFDELGVVNGFREPLIHTFCKNGSVIGRKRSFYSDVALRTNVLLMGDSLGDLNMDVGVEGETVALKIGFLNFNVDSLLENFLNGYDIVLIDDQSMNVARNIIEMVSQTKHIHTNSHTYAIADHTAVADRLEWGGNDAFYRDEESTRILYIFKEEL</sequence>
<protein>
    <recommendedName>
        <fullName evidence="3">5'-nucleotidase</fullName>
        <ecNumber evidence="3">3.1.3.5</ecNumber>
    </recommendedName>
</protein>
<keyword evidence="10" id="KW-1185">Reference proteome</keyword>
<dbReference type="AlphaFoldDB" id="A0A0M3K6T5"/>
<dbReference type="EMBL" id="UYRR01032793">
    <property type="protein sequence ID" value="VDK56815.1"/>
    <property type="molecule type" value="Genomic_DNA"/>
</dbReference>
<evidence type="ECO:0000313" key="10">
    <source>
        <dbReference type="Proteomes" id="UP000267096"/>
    </source>
</evidence>
<dbReference type="PANTHER" id="PTHR13045:SF0">
    <property type="entry name" value="7-METHYLGUANOSINE PHOSPHATE-SPECIFIC 5'-NUCLEOTIDASE"/>
    <property type="match status" value="1"/>
</dbReference>
<dbReference type="GO" id="GO:0009117">
    <property type="term" value="P:nucleotide metabolic process"/>
    <property type="evidence" value="ECO:0007669"/>
    <property type="project" value="UniProtKB-KW"/>
</dbReference>
<gene>
    <name evidence="9" type="ORF">ASIM_LOCUS16083</name>
</gene>
<dbReference type="GO" id="GO:0000287">
    <property type="term" value="F:magnesium ion binding"/>
    <property type="evidence" value="ECO:0007669"/>
    <property type="project" value="InterPro"/>
</dbReference>
<dbReference type="OrthoDB" id="4096268at2759"/>
<dbReference type="GO" id="GO:0005737">
    <property type="term" value="C:cytoplasm"/>
    <property type="evidence" value="ECO:0007669"/>
    <property type="project" value="InterPro"/>
</dbReference>
<dbReference type="InterPro" id="IPR023214">
    <property type="entry name" value="HAD_sf"/>
</dbReference>
<evidence type="ECO:0000256" key="6">
    <source>
        <dbReference type="ARBA" id="ARBA00022801"/>
    </source>
</evidence>
<evidence type="ECO:0000256" key="4">
    <source>
        <dbReference type="ARBA" id="ARBA00022723"/>
    </source>
</evidence>
<dbReference type="GO" id="GO:0000166">
    <property type="term" value="F:nucleotide binding"/>
    <property type="evidence" value="ECO:0007669"/>
    <property type="project" value="UniProtKB-KW"/>
</dbReference>
<dbReference type="GO" id="GO:0008253">
    <property type="term" value="F:5'-nucleotidase activity"/>
    <property type="evidence" value="ECO:0007669"/>
    <property type="project" value="UniProtKB-EC"/>
</dbReference>
<dbReference type="Pfam" id="PF05822">
    <property type="entry name" value="UMPH-1"/>
    <property type="match status" value="1"/>
</dbReference>